<dbReference type="RefSeq" id="WP_344601980.1">
    <property type="nucleotide sequence ID" value="NZ_BAAAHE010000007.1"/>
</dbReference>
<evidence type="ECO:0000313" key="1">
    <source>
        <dbReference type="EMBL" id="GAA0608914.1"/>
    </source>
</evidence>
<gene>
    <name evidence="1" type="ORF">GCM10009547_08650</name>
</gene>
<organism evidence="1 2">
    <name type="scientific">Sporichthya brevicatena</name>
    <dbReference type="NCBI Taxonomy" id="171442"/>
    <lineage>
        <taxon>Bacteria</taxon>
        <taxon>Bacillati</taxon>
        <taxon>Actinomycetota</taxon>
        <taxon>Actinomycetes</taxon>
        <taxon>Sporichthyales</taxon>
        <taxon>Sporichthyaceae</taxon>
        <taxon>Sporichthya</taxon>
    </lineage>
</organism>
<dbReference type="EMBL" id="BAAAHE010000007">
    <property type="protein sequence ID" value="GAA0608914.1"/>
    <property type="molecule type" value="Genomic_DNA"/>
</dbReference>
<proteinExistence type="predicted"/>
<keyword evidence="2" id="KW-1185">Reference proteome</keyword>
<accession>A0ABN1GD17</accession>
<evidence type="ECO:0000313" key="2">
    <source>
        <dbReference type="Proteomes" id="UP001500957"/>
    </source>
</evidence>
<reference evidence="1 2" key="1">
    <citation type="journal article" date="2019" name="Int. J. Syst. Evol. Microbiol.">
        <title>The Global Catalogue of Microorganisms (GCM) 10K type strain sequencing project: providing services to taxonomists for standard genome sequencing and annotation.</title>
        <authorList>
            <consortium name="The Broad Institute Genomics Platform"/>
            <consortium name="The Broad Institute Genome Sequencing Center for Infectious Disease"/>
            <person name="Wu L."/>
            <person name="Ma J."/>
        </authorList>
    </citation>
    <scope>NUCLEOTIDE SEQUENCE [LARGE SCALE GENOMIC DNA]</scope>
    <source>
        <strain evidence="1 2">JCM 10671</strain>
    </source>
</reference>
<comment type="caution">
    <text evidence="1">The sequence shown here is derived from an EMBL/GenBank/DDBJ whole genome shotgun (WGS) entry which is preliminary data.</text>
</comment>
<dbReference type="Proteomes" id="UP001500957">
    <property type="component" value="Unassembled WGS sequence"/>
</dbReference>
<protein>
    <submittedName>
        <fullName evidence="1">Uncharacterized protein</fullName>
    </submittedName>
</protein>
<sequence>MARHLFGDFDHQAVVGAFRPDPETMRVEDPQFGLPLQATYIYGFFSDDHGATFGVERKFVGGLTSGCFVLREDYETGELGLSPATGRSARGEVRRKLDGPERVWSDPVFSRLPEGIGNEDEQSMELRWRHESISYSEGDILTLAGPSAGLGIQVFSASRAHPMLYTVICHWASGTVLGRPVSGPLWMDNAYWAHGRDYKDDVYWKSVEVSWQIFCNRFTDGSLEWGHFVTGRDGFTTGAVVNGDRLVASTSGLRTKYALDDAGWPTSVAYDVGDLQYEFSGPVSGRMTQFSAARGPEYRAQTGQTRRLNDRREIADGHTWLESFADRIAADGLA</sequence>
<name>A0ABN1GD17_9ACTN</name>